<evidence type="ECO:0000313" key="3">
    <source>
        <dbReference type="Proteomes" id="UP000823634"/>
    </source>
</evidence>
<feature type="transmembrane region" description="Helical" evidence="1">
    <location>
        <begin position="44"/>
        <end position="63"/>
    </location>
</feature>
<evidence type="ECO:0000256" key="1">
    <source>
        <dbReference type="SAM" id="Phobius"/>
    </source>
</evidence>
<keyword evidence="1" id="KW-0812">Transmembrane</keyword>
<dbReference type="EMBL" id="JADINA010000030">
    <property type="protein sequence ID" value="MBO8426606.1"/>
    <property type="molecule type" value="Genomic_DNA"/>
</dbReference>
<evidence type="ECO:0000313" key="2">
    <source>
        <dbReference type="EMBL" id="MBO8426606.1"/>
    </source>
</evidence>
<reference evidence="2" key="1">
    <citation type="submission" date="2020-10" db="EMBL/GenBank/DDBJ databases">
        <authorList>
            <person name="Gilroy R."/>
        </authorList>
    </citation>
    <scope>NUCLEOTIDE SEQUENCE</scope>
    <source>
        <strain evidence="2">17113</strain>
    </source>
</reference>
<keyword evidence="1" id="KW-0472">Membrane</keyword>
<dbReference type="Proteomes" id="UP000823634">
    <property type="component" value="Unassembled WGS sequence"/>
</dbReference>
<reference evidence="2" key="2">
    <citation type="journal article" date="2021" name="PeerJ">
        <title>Extensive microbial diversity within the chicken gut microbiome revealed by metagenomics and culture.</title>
        <authorList>
            <person name="Gilroy R."/>
            <person name="Ravi A."/>
            <person name="Getino M."/>
            <person name="Pursley I."/>
            <person name="Horton D.L."/>
            <person name="Alikhan N.F."/>
            <person name="Baker D."/>
            <person name="Gharbi K."/>
            <person name="Hall N."/>
            <person name="Watson M."/>
            <person name="Adriaenssens E.M."/>
            <person name="Foster-Nyarko E."/>
            <person name="Jarju S."/>
            <person name="Secka A."/>
            <person name="Antonio M."/>
            <person name="Oren A."/>
            <person name="Chaudhuri R.R."/>
            <person name="La Ragione R."/>
            <person name="Hildebrand F."/>
            <person name="Pallen M.J."/>
        </authorList>
    </citation>
    <scope>NUCLEOTIDE SEQUENCE</scope>
    <source>
        <strain evidence="2">17113</strain>
    </source>
</reference>
<feature type="transmembrane region" description="Helical" evidence="1">
    <location>
        <begin position="266"/>
        <end position="290"/>
    </location>
</feature>
<proteinExistence type="predicted"/>
<protein>
    <submittedName>
        <fullName evidence="2">Uncharacterized protein</fullName>
    </submittedName>
</protein>
<feature type="transmembrane region" description="Helical" evidence="1">
    <location>
        <begin position="310"/>
        <end position="343"/>
    </location>
</feature>
<comment type="caution">
    <text evidence="2">The sequence shown here is derived from an EMBL/GenBank/DDBJ whole genome shotgun (WGS) entry which is preliminary data.</text>
</comment>
<dbReference type="AlphaFoldDB" id="A0A9D9GVF2"/>
<organism evidence="2 3">
    <name type="scientific">Candidatus Alloenteromonas pullistercoris</name>
    <dbReference type="NCBI Taxonomy" id="2840785"/>
    <lineage>
        <taxon>Bacteria</taxon>
        <taxon>Bacillati</taxon>
        <taxon>Bacillota</taxon>
        <taxon>Bacillota incertae sedis</taxon>
        <taxon>Candidatus Alloenteromonas</taxon>
    </lineage>
</organism>
<gene>
    <name evidence="2" type="ORF">IAC61_04725</name>
</gene>
<keyword evidence="1" id="KW-1133">Transmembrane helix</keyword>
<name>A0A9D9GVF2_9FIRM</name>
<sequence length="358" mass="40011">MSNDKKKKKAKNKMKPETKDKIKLGFLSLINNEACIKIGRNWHWYFPVIAGVFAILLALVPSFTQNMQVKVGNNLLQSNSFGFENGLVHFGEFLEEKNADLVIEDGVLTDQVEGKSSWAEAVGGEEKWYTATNVDTGATIFEVFFNNADPEVEDLEFANRVIANKNPYTNLARGEEEDASYANSAIVFGKKTMYLYKVGSNGTSVGQAMGQYDRDNGLSIASLAQTSYKGEAYEEVPGTLEYTNAVRDSWRRFVNSSAETQKNVQALTYLGIMAAVYVALAFVFGLVLFLMTRGKKNPLRIYTFWETQKMAYVAALCPGILSLALGFLISSFALFMFIFVYGIRIMWMSMKSLKAPTY</sequence>
<accession>A0A9D9GVF2</accession>